<feature type="domain" description="DUF11" evidence="2">
    <location>
        <begin position="215"/>
        <end position="330"/>
    </location>
</feature>
<dbReference type="Pfam" id="PF01345">
    <property type="entry name" value="DUF11"/>
    <property type="match status" value="3"/>
</dbReference>
<dbReference type="Proteomes" id="UP000243847">
    <property type="component" value="Chromosome sequence1"/>
</dbReference>
<dbReference type="RefSeq" id="WP_096381832.1">
    <property type="nucleotide sequence ID" value="NZ_AP017457.1"/>
</dbReference>
<evidence type="ECO:0000313" key="4">
    <source>
        <dbReference type="Proteomes" id="UP000243847"/>
    </source>
</evidence>
<dbReference type="PANTHER" id="PTHR34819:SF3">
    <property type="entry name" value="CELL SURFACE PROTEIN"/>
    <property type="match status" value="1"/>
</dbReference>
<dbReference type="NCBIfam" id="TIGR01451">
    <property type="entry name" value="B_ant_repeat"/>
    <property type="match status" value="3"/>
</dbReference>
<feature type="domain" description="DUF11" evidence="2">
    <location>
        <begin position="596"/>
        <end position="694"/>
    </location>
</feature>
<dbReference type="AlphaFoldDB" id="A0A173LX55"/>
<evidence type="ECO:0000256" key="1">
    <source>
        <dbReference type="SAM" id="Phobius"/>
    </source>
</evidence>
<proteinExistence type="predicted"/>
<gene>
    <name evidence="3" type="ORF">AUMI_18920</name>
</gene>
<dbReference type="InterPro" id="IPR001434">
    <property type="entry name" value="OmcB-like_DUF11"/>
</dbReference>
<dbReference type="PANTHER" id="PTHR34819">
    <property type="entry name" value="LARGE CYSTEINE-RICH PERIPLASMIC PROTEIN OMCB"/>
    <property type="match status" value="1"/>
</dbReference>
<evidence type="ECO:0000259" key="2">
    <source>
        <dbReference type="Pfam" id="PF01345"/>
    </source>
</evidence>
<keyword evidence="1" id="KW-1133">Transmembrane helix</keyword>
<feature type="domain" description="DUF11" evidence="2">
    <location>
        <begin position="349"/>
        <end position="456"/>
    </location>
</feature>
<dbReference type="GeneID" id="80452086"/>
<dbReference type="InterPro" id="IPR047589">
    <property type="entry name" value="DUF11_rpt"/>
</dbReference>
<dbReference type="KEGG" id="amin:AUMI_18920"/>
<sequence length="750" mass="75220">MRRVISLLTALCLIASGLVIVGLVTPIEPAQAASSCPPAITELDNPSFEAPVLTNNTYQQLNDSKVPGWSTTATDHLIEIWKSGFNGVPAASGLQFAEINATQNAALYQDLPTTPGQTLTWGLSHRGRQGVDTMHVEIGPAGGASNYSSGTISDGNTAWGRWTGSYTVPAGQYTTRFAFIADSTAGGNKSIGNFLDDISFGTPACVIATKDVYPQGPVDVGETLTYVVSVTNEGGAATRDITITDAIPANTTYVAGSASPSGSLSGSTLTLRPAGTNGVLGVVEPGATAVVSFQVTVNSAAAQTTIRNSASVSSDNGIAIDNFTTNEVANTVNAAADVEILKGFSGGGTVTSGGSKTMSFFVKNLGPSSATNVTVSDVIPSSLTISGALPAGCSTAQSGGNTVLTCVINSMTLNQLETISLNVDAATTATAIEVFNTARISSASFDPNPVNDVAIAPLSIRPDTTGALKIQKVSSPTATTAGGKAGWIINVHNAGSSATSGPVTLSDPAVQGFTATSVTVIPAINNQGGDPTVTCTLGATPLCTFPTGINAGNSYTVVISGNLASTVGNGTVLTNTASLSNGESSSATITANNVADVVVLKELTTPAEAGVPLGYQVTVINAGPSAAVNTVITDTLPAGTTLLNLPSGCTSTGQTLTCALGTLATASVTTLVYQVSIPDRGGTFTNLAVATSDTPFLDAITPEASVTVTIAGLAVTGSSLSAAPLGIGLLGSGIALMILALRRKKEQLGS</sequence>
<keyword evidence="1" id="KW-0812">Transmembrane</keyword>
<feature type="transmembrane region" description="Helical" evidence="1">
    <location>
        <begin position="722"/>
        <end position="741"/>
    </location>
</feature>
<dbReference type="Gene3D" id="2.60.120.260">
    <property type="entry name" value="Galactose-binding domain-like"/>
    <property type="match status" value="1"/>
</dbReference>
<organism evidence="3 4">
    <name type="scientific">Aurantimicrobium minutum</name>
    <dbReference type="NCBI Taxonomy" id="708131"/>
    <lineage>
        <taxon>Bacteria</taxon>
        <taxon>Bacillati</taxon>
        <taxon>Actinomycetota</taxon>
        <taxon>Actinomycetes</taxon>
        <taxon>Micrococcales</taxon>
        <taxon>Microbacteriaceae</taxon>
        <taxon>Aurantimicrobium</taxon>
    </lineage>
</organism>
<dbReference type="OrthoDB" id="158862at2"/>
<evidence type="ECO:0000313" key="3">
    <source>
        <dbReference type="EMBL" id="BAU99434.1"/>
    </source>
</evidence>
<protein>
    <recommendedName>
        <fullName evidence="2">DUF11 domain-containing protein</fullName>
    </recommendedName>
</protein>
<keyword evidence="1" id="KW-0472">Membrane</keyword>
<name>A0A173LX55_9MICO</name>
<dbReference type="InterPro" id="IPR051172">
    <property type="entry name" value="Chlamydia_OmcB"/>
</dbReference>
<reference evidence="3 4" key="1">
    <citation type="journal article" date="2016" name="Genome Announc.">
        <title>Complete Genome Sequence of Aurantimicrobium minutum Type Strain KNCT, a Planktonic Ultramicrobacterium Isolated from River Water.</title>
        <authorList>
            <person name="Nakai R."/>
            <person name="Fujisawa T."/>
            <person name="Nakamura Y."/>
            <person name="Nishide H."/>
            <person name="Uchiyama I."/>
            <person name="Baba T."/>
            <person name="Toyoda A."/>
            <person name="Fujiyama A."/>
            <person name="Naganuma T."/>
            <person name="Niki H."/>
        </authorList>
    </citation>
    <scope>NUCLEOTIDE SEQUENCE [LARGE SCALE GENOMIC DNA]</scope>
    <source>
        <strain evidence="3 4">KNC</strain>
    </source>
</reference>
<dbReference type="EMBL" id="AP017457">
    <property type="protein sequence ID" value="BAU99434.1"/>
    <property type="molecule type" value="Genomic_DNA"/>
</dbReference>
<accession>A0A173LX55</accession>